<dbReference type="GO" id="GO:0005783">
    <property type="term" value="C:endoplasmic reticulum"/>
    <property type="evidence" value="ECO:0007669"/>
    <property type="project" value="TreeGrafter"/>
</dbReference>
<protein>
    <recommendedName>
        <fullName evidence="4">AMP-dependent synthetase/ligase domain-containing protein</fullName>
    </recommendedName>
</protein>
<dbReference type="STRING" id="1884261.A0A5C3QYA3"/>
<dbReference type="PANTHER" id="PTHR43272">
    <property type="entry name" value="LONG-CHAIN-FATTY-ACID--COA LIGASE"/>
    <property type="match status" value="1"/>
</dbReference>
<evidence type="ECO:0000256" key="2">
    <source>
        <dbReference type="ARBA" id="ARBA00022840"/>
    </source>
</evidence>
<dbReference type="GO" id="GO:0004467">
    <property type="term" value="F:long-chain fatty acid-CoA ligase activity"/>
    <property type="evidence" value="ECO:0007669"/>
    <property type="project" value="UniProtKB-EC"/>
</dbReference>
<comment type="catalytic activity">
    <reaction evidence="3">
        <text>a long-chain fatty acid + ATP + CoA = a long-chain fatty acyl-CoA + AMP + diphosphate</text>
        <dbReference type="Rhea" id="RHEA:15421"/>
        <dbReference type="ChEBI" id="CHEBI:30616"/>
        <dbReference type="ChEBI" id="CHEBI:33019"/>
        <dbReference type="ChEBI" id="CHEBI:57287"/>
        <dbReference type="ChEBI" id="CHEBI:57560"/>
        <dbReference type="ChEBI" id="CHEBI:83139"/>
        <dbReference type="ChEBI" id="CHEBI:456215"/>
        <dbReference type="EC" id="6.2.1.3"/>
    </reaction>
    <physiologicalReaction direction="left-to-right" evidence="3">
        <dbReference type="Rhea" id="RHEA:15422"/>
    </physiologicalReaction>
</comment>
<keyword evidence="1" id="KW-0547">Nucleotide-binding</keyword>
<dbReference type="GO" id="GO:0005524">
    <property type="term" value="F:ATP binding"/>
    <property type="evidence" value="ECO:0007669"/>
    <property type="project" value="UniProtKB-KW"/>
</dbReference>
<accession>A0A5C3QYA3</accession>
<evidence type="ECO:0000256" key="1">
    <source>
        <dbReference type="ARBA" id="ARBA00022741"/>
    </source>
</evidence>
<dbReference type="PANTHER" id="PTHR43272:SF33">
    <property type="entry name" value="AMP-BINDING DOMAIN-CONTAINING PROTEIN-RELATED"/>
    <property type="match status" value="1"/>
</dbReference>
<dbReference type="EMBL" id="ML178814">
    <property type="protein sequence ID" value="TFL06975.1"/>
    <property type="molecule type" value="Genomic_DNA"/>
</dbReference>
<dbReference type="InterPro" id="IPR020845">
    <property type="entry name" value="AMP-binding_CS"/>
</dbReference>
<dbReference type="Gene3D" id="3.30.300.30">
    <property type="match status" value="1"/>
</dbReference>
<evidence type="ECO:0000256" key="3">
    <source>
        <dbReference type="ARBA" id="ARBA00024484"/>
    </source>
</evidence>
<proteinExistence type="predicted"/>
<dbReference type="SUPFAM" id="SSF56801">
    <property type="entry name" value="Acetyl-CoA synthetase-like"/>
    <property type="match status" value="1"/>
</dbReference>
<evidence type="ECO:0000313" key="5">
    <source>
        <dbReference type="EMBL" id="TFL06975.1"/>
    </source>
</evidence>
<gene>
    <name evidence="5" type="ORF">BDV98DRAFT_519442</name>
</gene>
<dbReference type="InterPro" id="IPR042099">
    <property type="entry name" value="ANL_N_sf"/>
</dbReference>
<dbReference type="AlphaFoldDB" id="A0A5C3QYA3"/>
<organism evidence="5 6">
    <name type="scientific">Pterulicium gracile</name>
    <dbReference type="NCBI Taxonomy" id="1884261"/>
    <lineage>
        <taxon>Eukaryota</taxon>
        <taxon>Fungi</taxon>
        <taxon>Dikarya</taxon>
        <taxon>Basidiomycota</taxon>
        <taxon>Agaricomycotina</taxon>
        <taxon>Agaricomycetes</taxon>
        <taxon>Agaricomycetidae</taxon>
        <taxon>Agaricales</taxon>
        <taxon>Pleurotineae</taxon>
        <taxon>Pterulaceae</taxon>
        <taxon>Pterulicium</taxon>
    </lineage>
</organism>
<evidence type="ECO:0000259" key="4">
    <source>
        <dbReference type="Pfam" id="PF00501"/>
    </source>
</evidence>
<dbReference type="OrthoDB" id="1700726at2759"/>
<dbReference type="Proteomes" id="UP000305067">
    <property type="component" value="Unassembled WGS sequence"/>
</dbReference>
<feature type="domain" description="AMP-dependent synthetase/ligase" evidence="4">
    <location>
        <begin position="80"/>
        <end position="502"/>
    </location>
</feature>
<name>A0A5C3QYA3_9AGAR</name>
<dbReference type="GO" id="GO:0016020">
    <property type="term" value="C:membrane"/>
    <property type="evidence" value="ECO:0007669"/>
    <property type="project" value="TreeGrafter"/>
</dbReference>
<dbReference type="InterPro" id="IPR045851">
    <property type="entry name" value="AMP-bd_C_sf"/>
</dbReference>
<evidence type="ECO:0000313" key="6">
    <source>
        <dbReference type="Proteomes" id="UP000305067"/>
    </source>
</evidence>
<dbReference type="Gene3D" id="3.40.50.12780">
    <property type="entry name" value="N-terminal domain of ligase-like"/>
    <property type="match status" value="1"/>
</dbReference>
<dbReference type="InterPro" id="IPR000873">
    <property type="entry name" value="AMP-dep_synth/lig_dom"/>
</dbReference>
<keyword evidence="6" id="KW-1185">Reference proteome</keyword>
<reference evidence="5 6" key="1">
    <citation type="journal article" date="2019" name="Nat. Ecol. Evol.">
        <title>Megaphylogeny resolves global patterns of mushroom evolution.</title>
        <authorList>
            <person name="Varga T."/>
            <person name="Krizsan K."/>
            <person name="Foldi C."/>
            <person name="Dima B."/>
            <person name="Sanchez-Garcia M."/>
            <person name="Sanchez-Ramirez S."/>
            <person name="Szollosi G.J."/>
            <person name="Szarkandi J.G."/>
            <person name="Papp V."/>
            <person name="Albert L."/>
            <person name="Andreopoulos W."/>
            <person name="Angelini C."/>
            <person name="Antonin V."/>
            <person name="Barry K.W."/>
            <person name="Bougher N.L."/>
            <person name="Buchanan P."/>
            <person name="Buyck B."/>
            <person name="Bense V."/>
            <person name="Catcheside P."/>
            <person name="Chovatia M."/>
            <person name="Cooper J."/>
            <person name="Damon W."/>
            <person name="Desjardin D."/>
            <person name="Finy P."/>
            <person name="Geml J."/>
            <person name="Haridas S."/>
            <person name="Hughes K."/>
            <person name="Justo A."/>
            <person name="Karasinski D."/>
            <person name="Kautmanova I."/>
            <person name="Kiss B."/>
            <person name="Kocsube S."/>
            <person name="Kotiranta H."/>
            <person name="LaButti K.M."/>
            <person name="Lechner B.E."/>
            <person name="Liimatainen K."/>
            <person name="Lipzen A."/>
            <person name="Lukacs Z."/>
            <person name="Mihaltcheva S."/>
            <person name="Morgado L.N."/>
            <person name="Niskanen T."/>
            <person name="Noordeloos M.E."/>
            <person name="Ohm R.A."/>
            <person name="Ortiz-Santana B."/>
            <person name="Ovrebo C."/>
            <person name="Racz N."/>
            <person name="Riley R."/>
            <person name="Savchenko A."/>
            <person name="Shiryaev A."/>
            <person name="Soop K."/>
            <person name="Spirin V."/>
            <person name="Szebenyi C."/>
            <person name="Tomsovsky M."/>
            <person name="Tulloss R.E."/>
            <person name="Uehling J."/>
            <person name="Grigoriev I.V."/>
            <person name="Vagvolgyi C."/>
            <person name="Papp T."/>
            <person name="Martin F.M."/>
            <person name="Miettinen O."/>
            <person name="Hibbett D.S."/>
            <person name="Nagy L.G."/>
        </authorList>
    </citation>
    <scope>NUCLEOTIDE SEQUENCE [LARGE SCALE GENOMIC DNA]</scope>
    <source>
        <strain evidence="5 6">CBS 309.79</strain>
    </source>
</reference>
<dbReference type="PROSITE" id="PS00455">
    <property type="entry name" value="AMP_BINDING"/>
    <property type="match status" value="1"/>
</dbReference>
<dbReference type="Pfam" id="PF00501">
    <property type="entry name" value="AMP-binding"/>
    <property type="match status" value="1"/>
</dbReference>
<keyword evidence="2" id="KW-0067">ATP-binding</keyword>
<sequence>MPILKKFTKDMPSPVPYHAQGVEVPGTKRPGQTGHYINGLFGYLDPNDPSHLNTLPQAFEAGLEYGPDRPCLGHRPLVTKSPLKFADTYVWQSYAEIDVRRRAVGSALEKLFSDGTLDVGTGELQCVGVWAPNCPEWQIVDFACNAYKKVTVSLYDTLGDDSVEYIINHAHLPVTFCTLEHIPSLLKLKGTNASVPLKYIISVDEIPAQVAKVLDSWGRSVGIQVVSFKQFEELGKQNLINPIPAQRDQVASICYTSGTTGNPKGVVITHLMMSMAVQGNLCGLDFEGGEAVLLSYLPLAHIYERLCSASTFAVAGRVGYFSGDHLRLLEDAQVLQPSFFPSVPRVLNRVYQAGMVAANAPGLKGVLFRKAMAAKVANLESGQGYKHAFWDKLVFRKLRAVLGGNVEMLVSGSAPVSREVMDFLKVAFSCAVQEGYGMTENCATCNRSYPDDHTSSGTVGPPQACNEVKLVDVPEMGYTSEDKPNPRGEVCVRGWNCFTTYYKDEVNTKKAVDEEGWVHTGDVGEIDSCGRLRIVDRVKNIMKLAQGEYVALEKIENIYSRHPLIQQLYVHGDGLQSYLIAVVVPDPIQLAAGVRAVTKKNISAKEENLESLRVYLQDPAVAEWVHRELNAHARKAGLKGFETVKRIHLSGDLFSVEAGTMTPTMKIKRKESQMKYKQELAGLYALGEPVSSAPAKM</sequence>